<accession>A0A4V3A994</accession>
<sequence length="161" mass="18126">MSKAETLLEITMTPTSTISYQGTPIRLRGAMLNLTDMWRAAGCPEHRRPTSWLILEDTLRFRAHAQAHWTELEEPAGDDNVAHDHNIRLDPDGFVATARGRNGGTWAHWQLALTYARYLSPEFHLWCNTVVRQRHGVARRPAHGGQRSAAAAPRPAVPPHR</sequence>
<dbReference type="Pfam" id="PF04383">
    <property type="entry name" value="KilA-N"/>
    <property type="match status" value="1"/>
</dbReference>
<dbReference type="SUPFAM" id="SSF54616">
    <property type="entry name" value="DNA-binding domain of Mlu1-box binding protein MBP1"/>
    <property type="match status" value="1"/>
</dbReference>
<gene>
    <name evidence="3" type="ORF">E2C06_32720</name>
</gene>
<dbReference type="Proteomes" id="UP000295096">
    <property type="component" value="Unassembled WGS sequence"/>
</dbReference>
<protein>
    <submittedName>
        <fullName evidence="3">KilA-N domain-containing protein</fullName>
    </submittedName>
</protein>
<dbReference type="RefSeq" id="WP_133292755.1">
    <property type="nucleotide sequence ID" value="NZ_SMSJ01000123.1"/>
</dbReference>
<dbReference type="InterPro" id="IPR036887">
    <property type="entry name" value="HTH_APSES_sf"/>
</dbReference>
<keyword evidence="4" id="KW-1185">Reference proteome</keyword>
<evidence type="ECO:0000313" key="3">
    <source>
        <dbReference type="EMBL" id="TDH58415.1"/>
    </source>
</evidence>
<evidence type="ECO:0000259" key="2">
    <source>
        <dbReference type="PROSITE" id="PS51301"/>
    </source>
</evidence>
<organism evidence="3 4">
    <name type="scientific">Dankookia rubra</name>
    <dbReference type="NCBI Taxonomy" id="1442381"/>
    <lineage>
        <taxon>Bacteria</taxon>
        <taxon>Pseudomonadati</taxon>
        <taxon>Pseudomonadota</taxon>
        <taxon>Alphaproteobacteria</taxon>
        <taxon>Acetobacterales</taxon>
        <taxon>Roseomonadaceae</taxon>
        <taxon>Dankookia</taxon>
    </lineage>
</organism>
<dbReference type="AlphaFoldDB" id="A0A4V3A994"/>
<reference evidence="3 4" key="1">
    <citation type="journal article" date="2016" name="J. Microbiol.">
        <title>Dankookia rubra gen. nov., sp. nov., an alphaproteobacterium isolated from sediment of a shallow stream.</title>
        <authorList>
            <person name="Kim W.H."/>
            <person name="Kim D.H."/>
            <person name="Kang K."/>
            <person name="Ahn T.Y."/>
        </authorList>
    </citation>
    <scope>NUCLEOTIDE SEQUENCE [LARGE SCALE GENOMIC DNA]</scope>
    <source>
        <strain evidence="3 4">JCM30602</strain>
    </source>
</reference>
<dbReference type="InterPro" id="IPR018004">
    <property type="entry name" value="KilA/APSES_HTH"/>
</dbReference>
<feature type="domain" description="KilA-N" evidence="2">
    <location>
        <begin position="11"/>
        <end position="134"/>
    </location>
</feature>
<dbReference type="PROSITE" id="PS51301">
    <property type="entry name" value="KILA_N"/>
    <property type="match status" value="1"/>
</dbReference>
<feature type="region of interest" description="Disordered" evidence="1">
    <location>
        <begin position="137"/>
        <end position="161"/>
    </location>
</feature>
<evidence type="ECO:0000313" key="4">
    <source>
        <dbReference type="Proteomes" id="UP000295096"/>
    </source>
</evidence>
<evidence type="ECO:0000256" key="1">
    <source>
        <dbReference type="SAM" id="MobiDB-lite"/>
    </source>
</evidence>
<dbReference type="OrthoDB" id="9808959at2"/>
<dbReference type="InterPro" id="IPR017880">
    <property type="entry name" value="KilA_N"/>
</dbReference>
<comment type="caution">
    <text evidence="3">The sequence shown here is derived from an EMBL/GenBank/DDBJ whole genome shotgun (WGS) entry which is preliminary data.</text>
</comment>
<dbReference type="GO" id="GO:0003677">
    <property type="term" value="F:DNA binding"/>
    <property type="evidence" value="ECO:0007669"/>
    <property type="project" value="InterPro"/>
</dbReference>
<name>A0A4V3A994_9PROT</name>
<proteinExistence type="predicted"/>
<dbReference type="EMBL" id="SMSJ01000123">
    <property type="protein sequence ID" value="TDH58415.1"/>
    <property type="molecule type" value="Genomic_DNA"/>
</dbReference>
<dbReference type="SMART" id="SM01252">
    <property type="entry name" value="KilA-N"/>
    <property type="match status" value="1"/>
</dbReference>